<gene>
    <name evidence="1" type="ORF">F3Y22_tig00116989pilonHSYRG00024</name>
</gene>
<proteinExistence type="predicted"/>
<comment type="caution">
    <text evidence="1">The sequence shown here is derived from an EMBL/GenBank/DDBJ whole genome shotgun (WGS) entry which is preliminary data.</text>
</comment>
<organism evidence="1 2">
    <name type="scientific">Hibiscus syriacus</name>
    <name type="common">Rose of Sharon</name>
    <dbReference type="NCBI Taxonomy" id="106335"/>
    <lineage>
        <taxon>Eukaryota</taxon>
        <taxon>Viridiplantae</taxon>
        <taxon>Streptophyta</taxon>
        <taxon>Embryophyta</taxon>
        <taxon>Tracheophyta</taxon>
        <taxon>Spermatophyta</taxon>
        <taxon>Magnoliopsida</taxon>
        <taxon>eudicotyledons</taxon>
        <taxon>Gunneridae</taxon>
        <taxon>Pentapetalae</taxon>
        <taxon>rosids</taxon>
        <taxon>malvids</taxon>
        <taxon>Malvales</taxon>
        <taxon>Malvaceae</taxon>
        <taxon>Malvoideae</taxon>
        <taxon>Hibiscus</taxon>
    </lineage>
</organism>
<name>A0A6A2WFJ5_HIBSY</name>
<dbReference type="AlphaFoldDB" id="A0A6A2WFJ5"/>
<evidence type="ECO:0000313" key="1">
    <source>
        <dbReference type="EMBL" id="KAE8657522.1"/>
    </source>
</evidence>
<evidence type="ECO:0000313" key="2">
    <source>
        <dbReference type="Proteomes" id="UP000436088"/>
    </source>
</evidence>
<accession>A0A6A2WFJ5</accession>
<protein>
    <submittedName>
        <fullName evidence="1">Uncharacterized protein</fullName>
    </submittedName>
</protein>
<dbReference type="EMBL" id="VEPZ02001757">
    <property type="protein sequence ID" value="KAE8657522.1"/>
    <property type="molecule type" value="Genomic_DNA"/>
</dbReference>
<keyword evidence="2" id="KW-1185">Reference proteome</keyword>
<reference evidence="1" key="1">
    <citation type="submission" date="2019-09" db="EMBL/GenBank/DDBJ databases">
        <title>Draft genome information of white flower Hibiscus syriacus.</title>
        <authorList>
            <person name="Kim Y.-M."/>
        </authorList>
    </citation>
    <scope>NUCLEOTIDE SEQUENCE [LARGE SCALE GENOMIC DNA]</scope>
    <source>
        <strain evidence="1">YM2019G1</strain>
    </source>
</reference>
<sequence>MLGQWRVQSMVTVSRSYRAMGTVARKSYLCCHVILKWSSLEITVLNRCSLVFKASSRRLLDLDGIGW</sequence>
<dbReference type="Proteomes" id="UP000436088">
    <property type="component" value="Unassembled WGS sequence"/>
</dbReference>